<feature type="non-terminal residue" evidence="1">
    <location>
        <position position="243"/>
    </location>
</feature>
<reference evidence="1" key="1">
    <citation type="journal article" date="2014" name="Front. Microbiol.">
        <title>High frequency of phylogenetically diverse reductive dehalogenase-homologous genes in deep subseafloor sedimentary metagenomes.</title>
        <authorList>
            <person name="Kawai M."/>
            <person name="Futagami T."/>
            <person name="Toyoda A."/>
            <person name="Takaki Y."/>
            <person name="Nishi S."/>
            <person name="Hori S."/>
            <person name="Arai W."/>
            <person name="Tsubouchi T."/>
            <person name="Morono Y."/>
            <person name="Uchiyama I."/>
            <person name="Ito T."/>
            <person name="Fujiyama A."/>
            <person name="Inagaki F."/>
            <person name="Takami H."/>
        </authorList>
    </citation>
    <scope>NUCLEOTIDE SEQUENCE</scope>
    <source>
        <strain evidence="1">Expedition CK06-06</strain>
    </source>
</reference>
<dbReference type="Gene3D" id="1.25.40.10">
    <property type="entry name" value="Tetratricopeptide repeat domain"/>
    <property type="match status" value="1"/>
</dbReference>
<dbReference type="EMBL" id="BARS01048662">
    <property type="protein sequence ID" value="GAG38905.1"/>
    <property type="molecule type" value="Genomic_DNA"/>
</dbReference>
<proteinExistence type="predicted"/>
<feature type="non-terminal residue" evidence="1">
    <location>
        <position position="1"/>
    </location>
</feature>
<dbReference type="InterPro" id="IPR011990">
    <property type="entry name" value="TPR-like_helical_dom_sf"/>
</dbReference>
<name>X0X792_9ZZZZ</name>
<sequence length="243" mass="27154">TLRNYITDKLQTKRGNVANDCRKFVARYPRSRRAPEVLWMQAYCISLQVDQRAYKGGMVKYTARYCQTEADDAWQRLVKEYGGTSHAALGRWRLGELAIRGSNPLRADELLYTAAASLVEAVAAAEVLVPGKAGRIFLPRMALPADGHYENALFQAQRLVWLMERNEVLEDQKCAEALAAYLNEDPNKLEYHEKLKSLATKYRRTALGDNLRLAAARTNPNGAAAAKILLDLARRKTDAAVGA</sequence>
<organism evidence="1">
    <name type="scientific">marine sediment metagenome</name>
    <dbReference type="NCBI Taxonomy" id="412755"/>
    <lineage>
        <taxon>unclassified sequences</taxon>
        <taxon>metagenomes</taxon>
        <taxon>ecological metagenomes</taxon>
    </lineage>
</organism>
<protein>
    <submittedName>
        <fullName evidence="1">Uncharacterized protein</fullName>
    </submittedName>
</protein>
<comment type="caution">
    <text evidence="1">The sequence shown here is derived from an EMBL/GenBank/DDBJ whole genome shotgun (WGS) entry which is preliminary data.</text>
</comment>
<dbReference type="AlphaFoldDB" id="X0X792"/>
<evidence type="ECO:0000313" key="1">
    <source>
        <dbReference type="EMBL" id="GAG38905.1"/>
    </source>
</evidence>
<accession>X0X792</accession>
<gene>
    <name evidence="1" type="ORF">S01H1_72890</name>
</gene>